<gene>
    <name evidence="1" type="ORF">EVAR_29526_1</name>
</gene>
<protein>
    <submittedName>
        <fullName evidence="1">Uncharacterized protein</fullName>
    </submittedName>
</protein>
<reference evidence="1 2" key="1">
    <citation type="journal article" date="2019" name="Commun. Biol.">
        <title>The bagworm genome reveals a unique fibroin gene that provides high tensile strength.</title>
        <authorList>
            <person name="Kono N."/>
            <person name="Nakamura H."/>
            <person name="Ohtoshi R."/>
            <person name="Tomita M."/>
            <person name="Numata K."/>
            <person name="Arakawa K."/>
        </authorList>
    </citation>
    <scope>NUCLEOTIDE SEQUENCE [LARGE SCALE GENOMIC DNA]</scope>
</reference>
<evidence type="ECO:0000313" key="2">
    <source>
        <dbReference type="Proteomes" id="UP000299102"/>
    </source>
</evidence>
<evidence type="ECO:0000313" key="1">
    <source>
        <dbReference type="EMBL" id="GBP49913.1"/>
    </source>
</evidence>
<accession>A0A4C1WFP7</accession>
<dbReference type="EMBL" id="BGZK01000554">
    <property type="protein sequence ID" value="GBP49913.1"/>
    <property type="molecule type" value="Genomic_DNA"/>
</dbReference>
<comment type="caution">
    <text evidence="1">The sequence shown here is derived from an EMBL/GenBank/DDBJ whole genome shotgun (WGS) entry which is preliminary data.</text>
</comment>
<keyword evidence="2" id="KW-1185">Reference proteome</keyword>
<sequence>MFGSPPLRMRLGGRCYRILLSGGRVSAARQPELCSADVSIKILYPGVVAPRRGVRPPPLKILTSCRDGRKMIDDSFNVTQTDKSVALGRVSGVAPNTIWNG</sequence>
<proteinExistence type="predicted"/>
<dbReference type="Proteomes" id="UP000299102">
    <property type="component" value="Unassembled WGS sequence"/>
</dbReference>
<organism evidence="1 2">
    <name type="scientific">Eumeta variegata</name>
    <name type="common">Bagworm moth</name>
    <name type="synonym">Eumeta japonica</name>
    <dbReference type="NCBI Taxonomy" id="151549"/>
    <lineage>
        <taxon>Eukaryota</taxon>
        <taxon>Metazoa</taxon>
        <taxon>Ecdysozoa</taxon>
        <taxon>Arthropoda</taxon>
        <taxon>Hexapoda</taxon>
        <taxon>Insecta</taxon>
        <taxon>Pterygota</taxon>
        <taxon>Neoptera</taxon>
        <taxon>Endopterygota</taxon>
        <taxon>Lepidoptera</taxon>
        <taxon>Glossata</taxon>
        <taxon>Ditrysia</taxon>
        <taxon>Tineoidea</taxon>
        <taxon>Psychidae</taxon>
        <taxon>Oiketicinae</taxon>
        <taxon>Eumeta</taxon>
    </lineage>
</organism>
<name>A0A4C1WFP7_EUMVA</name>
<dbReference type="AlphaFoldDB" id="A0A4C1WFP7"/>